<keyword evidence="3" id="KW-0732">Signal</keyword>
<dbReference type="AlphaFoldDB" id="A0A1N7PDM1"/>
<feature type="region of interest" description="Disordered" evidence="1">
    <location>
        <begin position="29"/>
        <end position="82"/>
    </location>
</feature>
<gene>
    <name evidence="4" type="ORF">SAMN05421790_11238</name>
</gene>
<dbReference type="EMBL" id="FTOD01000012">
    <property type="protein sequence ID" value="SIT08735.1"/>
    <property type="molecule type" value="Genomic_DNA"/>
</dbReference>
<evidence type="ECO:0000256" key="2">
    <source>
        <dbReference type="SAM" id="Phobius"/>
    </source>
</evidence>
<feature type="signal peptide" evidence="3">
    <location>
        <begin position="1"/>
        <end position="28"/>
    </location>
</feature>
<dbReference type="OrthoDB" id="2991420at2"/>
<keyword evidence="2" id="KW-0812">Transmembrane</keyword>
<evidence type="ECO:0000256" key="3">
    <source>
        <dbReference type="SAM" id="SignalP"/>
    </source>
</evidence>
<dbReference type="RefSeq" id="WP_040387464.1">
    <property type="nucleotide sequence ID" value="NZ_CP048103.1"/>
</dbReference>
<sequence>MKRTRFISMAWLMVFAMVLVLSPFQALAEGENSEPETEQGDTVTPGDTQEENQDTVTDQENGTEPEESTSPSSTPRVQTEGNAEEIKKELQGLKLGIQVTPQVNYDADGKASGVDVTGALVLSKNTFKTQLAKNPFLATWKFTVKDAEGKEVAQAEQQNLGLSATETLPVTDPGEYTVVIDWKGPIGMGKLHGEAPFTIEEVDEPGENPGDGEPNLPENLDVTVVPDIDEDGYYTGLVRVKGKIADAKKGDEAIGKWKFILRDTETGEVVDKVVKKNKKGIKKGAWLAAFESGTYEAKVVFNGTFNGEALKVEGSSEITLDIPEYVDFDHEVKYQFKNGKHLVTASILEGEHATGFWLIGLFDMEGNPVVEPVFADSHEGKTFSAEFKDKLKPGHYFVGVIFEGTVDGQPGGFIDDSVEFEVKDNGDCITKPGKDDGKKPVKPGEPKQVIDKIKNGGKMPKTATQYPLGMMIGGGVLLLGLGVLGFMRLRRNAA</sequence>
<keyword evidence="2" id="KW-1133">Transmembrane helix</keyword>
<keyword evidence="2" id="KW-0472">Membrane</keyword>
<evidence type="ECO:0000256" key="1">
    <source>
        <dbReference type="SAM" id="MobiDB-lite"/>
    </source>
</evidence>
<name>A0A1N7PDM1_9BACL</name>
<keyword evidence="5" id="KW-1185">Reference proteome</keyword>
<dbReference type="Proteomes" id="UP000186795">
    <property type="component" value="Unassembled WGS sequence"/>
</dbReference>
<evidence type="ECO:0000313" key="5">
    <source>
        <dbReference type="Proteomes" id="UP000186795"/>
    </source>
</evidence>
<evidence type="ECO:0000313" key="4">
    <source>
        <dbReference type="EMBL" id="SIT08735.1"/>
    </source>
</evidence>
<proteinExistence type="predicted"/>
<feature type="transmembrane region" description="Helical" evidence="2">
    <location>
        <begin position="468"/>
        <end position="487"/>
    </location>
</feature>
<accession>A0A1N7PDM1</accession>
<organism evidence="4 5">
    <name type="scientific">Kroppenstedtia eburnea</name>
    <dbReference type="NCBI Taxonomy" id="714067"/>
    <lineage>
        <taxon>Bacteria</taxon>
        <taxon>Bacillati</taxon>
        <taxon>Bacillota</taxon>
        <taxon>Bacilli</taxon>
        <taxon>Bacillales</taxon>
        <taxon>Thermoactinomycetaceae</taxon>
        <taxon>Kroppenstedtia</taxon>
    </lineage>
</organism>
<feature type="chain" id="PRO_5009943809" description="LPXTG-motif cell wall anchor domain-containing protein" evidence="3">
    <location>
        <begin position="29"/>
        <end position="494"/>
    </location>
</feature>
<protein>
    <recommendedName>
        <fullName evidence="6">LPXTG-motif cell wall anchor domain-containing protein</fullName>
    </recommendedName>
</protein>
<evidence type="ECO:0008006" key="6">
    <source>
        <dbReference type="Google" id="ProtNLM"/>
    </source>
</evidence>
<reference evidence="5" key="1">
    <citation type="submission" date="2017-01" db="EMBL/GenBank/DDBJ databases">
        <authorList>
            <person name="Varghese N."/>
            <person name="Submissions S."/>
        </authorList>
    </citation>
    <scope>NUCLEOTIDE SEQUENCE [LARGE SCALE GENOMIC DNA]</scope>
    <source>
        <strain evidence="5">DSM 45196</strain>
    </source>
</reference>